<dbReference type="InterPro" id="IPR001128">
    <property type="entry name" value="Cyt_P450"/>
</dbReference>
<keyword evidence="4" id="KW-0349">Heme</keyword>
<dbReference type="PANTHER" id="PTHR24300">
    <property type="entry name" value="CYTOCHROME P450 508A4-RELATED"/>
    <property type="match status" value="1"/>
</dbReference>
<accession>A0ABQ9F451</accession>
<sequence>MCYIFVLPDANLYRSIIDLFAAGTDTTATTLDWALMFMIAYPGMQDKCRKEIEDVIPLGVPHMLAKDIKINGYAVPKGTMLLSNQQAIHFNKSYWDEPAKFNPERFLDADGNIKKTDKLIPFSVGPRICLGESLARMELFLFFANLIQRFTFTKAEEDDILDFNGVLGVTLRTKPYKLRVKVN</sequence>
<organism evidence="5 6">
    <name type="scientific">Tegillarca granosa</name>
    <name type="common">Malaysian cockle</name>
    <name type="synonym">Anadara granosa</name>
    <dbReference type="NCBI Taxonomy" id="220873"/>
    <lineage>
        <taxon>Eukaryota</taxon>
        <taxon>Metazoa</taxon>
        <taxon>Spiralia</taxon>
        <taxon>Lophotrochozoa</taxon>
        <taxon>Mollusca</taxon>
        <taxon>Bivalvia</taxon>
        <taxon>Autobranchia</taxon>
        <taxon>Pteriomorphia</taxon>
        <taxon>Arcoida</taxon>
        <taxon>Arcoidea</taxon>
        <taxon>Arcidae</taxon>
        <taxon>Tegillarca</taxon>
    </lineage>
</organism>
<gene>
    <name evidence="5" type="ORF">KUTeg_009529</name>
</gene>
<evidence type="ECO:0000256" key="4">
    <source>
        <dbReference type="RuleBase" id="RU000461"/>
    </source>
</evidence>
<evidence type="ECO:0000256" key="2">
    <source>
        <dbReference type="ARBA" id="ARBA00022723"/>
    </source>
</evidence>
<dbReference type="InterPro" id="IPR036396">
    <property type="entry name" value="Cyt_P450_sf"/>
</dbReference>
<dbReference type="InterPro" id="IPR017972">
    <property type="entry name" value="Cyt_P450_CS"/>
</dbReference>
<dbReference type="PANTHER" id="PTHR24300:SF417">
    <property type="entry name" value="CYTOCHROME P450 508B1-RELATED"/>
    <property type="match status" value="1"/>
</dbReference>
<evidence type="ECO:0000313" key="5">
    <source>
        <dbReference type="EMBL" id="KAJ8312156.1"/>
    </source>
</evidence>
<reference evidence="5 6" key="1">
    <citation type="submission" date="2022-12" db="EMBL/GenBank/DDBJ databases">
        <title>Chromosome-level genome of Tegillarca granosa.</title>
        <authorList>
            <person name="Kim J."/>
        </authorList>
    </citation>
    <scope>NUCLEOTIDE SEQUENCE [LARGE SCALE GENOMIC DNA]</scope>
    <source>
        <strain evidence="5">Teg-2019</strain>
        <tissue evidence="5">Adductor muscle</tissue>
    </source>
</reference>
<evidence type="ECO:0000256" key="1">
    <source>
        <dbReference type="ARBA" id="ARBA00010617"/>
    </source>
</evidence>
<keyword evidence="4" id="KW-0503">Monooxygenase</keyword>
<keyword evidence="6" id="KW-1185">Reference proteome</keyword>
<dbReference type="Proteomes" id="UP001217089">
    <property type="component" value="Unassembled WGS sequence"/>
</dbReference>
<protein>
    <submittedName>
        <fullName evidence="5">Uncharacterized protein</fullName>
    </submittedName>
</protein>
<evidence type="ECO:0000256" key="3">
    <source>
        <dbReference type="ARBA" id="ARBA00023004"/>
    </source>
</evidence>
<name>A0ABQ9F451_TEGGR</name>
<dbReference type="Gene3D" id="1.10.630.10">
    <property type="entry name" value="Cytochrome P450"/>
    <property type="match status" value="2"/>
</dbReference>
<dbReference type="PRINTS" id="PR00385">
    <property type="entry name" value="P450"/>
</dbReference>
<dbReference type="InterPro" id="IPR002401">
    <property type="entry name" value="Cyt_P450_E_grp-I"/>
</dbReference>
<keyword evidence="2 4" id="KW-0479">Metal-binding</keyword>
<comment type="similarity">
    <text evidence="1 4">Belongs to the cytochrome P450 family.</text>
</comment>
<comment type="caution">
    <text evidence="5">The sequence shown here is derived from an EMBL/GenBank/DDBJ whole genome shotgun (WGS) entry which is preliminary data.</text>
</comment>
<dbReference type="PRINTS" id="PR00463">
    <property type="entry name" value="EP450I"/>
</dbReference>
<proteinExistence type="inferred from homology"/>
<keyword evidence="3 4" id="KW-0408">Iron</keyword>
<dbReference type="EMBL" id="JARBDR010000440">
    <property type="protein sequence ID" value="KAJ8312156.1"/>
    <property type="molecule type" value="Genomic_DNA"/>
</dbReference>
<dbReference type="PROSITE" id="PS00086">
    <property type="entry name" value="CYTOCHROME_P450"/>
    <property type="match status" value="1"/>
</dbReference>
<dbReference type="Pfam" id="PF00067">
    <property type="entry name" value="p450"/>
    <property type="match status" value="1"/>
</dbReference>
<dbReference type="SUPFAM" id="SSF48264">
    <property type="entry name" value="Cytochrome P450"/>
    <property type="match status" value="1"/>
</dbReference>
<evidence type="ECO:0000313" key="6">
    <source>
        <dbReference type="Proteomes" id="UP001217089"/>
    </source>
</evidence>
<dbReference type="InterPro" id="IPR050182">
    <property type="entry name" value="Cytochrome_P450_fam2"/>
</dbReference>
<keyword evidence="4" id="KW-0560">Oxidoreductase</keyword>